<dbReference type="Proteomes" id="UP001321492">
    <property type="component" value="Unassembled WGS sequence"/>
</dbReference>
<comment type="similarity">
    <text evidence="3 4">Belongs to the RlpA family.</text>
</comment>
<dbReference type="CDD" id="cd22268">
    <property type="entry name" value="DPBB_RlpA-like"/>
    <property type="match status" value="1"/>
</dbReference>
<dbReference type="SUPFAM" id="SSF50685">
    <property type="entry name" value="Barwin-like endoglucanases"/>
    <property type="match status" value="1"/>
</dbReference>
<dbReference type="NCBIfam" id="TIGR00413">
    <property type="entry name" value="rlpA"/>
    <property type="match status" value="1"/>
</dbReference>
<protein>
    <recommendedName>
        <fullName evidence="3">Endolytic peptidoglycan transglycosylase RlpA</fullName>
        <ecNumber evidence="3">4.2.2.-</ecNumber>
    </recommendedName>
</protein>
<reference evidence="6 7" key="1">
    <citation type="submission" date="2023-05" db="EMBL/GenBank/DDBJ databases">
        <title>Chelatococcus sp. nov., a moderately thermophilic bacterium isolated from hot spring microbial mat.</title>
        <authorList>
            <person name="Hu C.-J."/>
            <person name="Li W.-J."/>
        </authorList>
    </citation>
    <scope>NUCLEOTIDE SEQUENCE [LARGE SCALE GENOMIC DNA]</scope>
    <source>
        <strain evidence="6 7">SYSU G07232</strain>
    </source>
</reference>
<dbReference type="RefSeq" id="WP_283738788.1">
    <property type="nucleotide sequence ID" value="NZ_JASJEV010000001.1"/>
</dbReference>
<dbReference type="PANTHER" id="PTHR34183:SF1">
    <property type="entry name" value="ENDOLYTIC PEPTIDOGLYCAN TRANSGLYCOSYLASE RLPA"/>
    <property type="match status" value="1"/>
</dbReference>
<keyword evidence="7" id="KW-1185">Reference proteome</keyword>
<feature type="signal peptide" evidence="3">
    <location>
        <begin position="1"/>
        <end position="22"/>
    </location>
</feature>
<dbReference type="EC" id="4.2.2.-" evidence="3"/>
<proteinExistence type="inferred from homology"/>
<evidence type="ECO:0000256" key="1">
    <source>
        <dbReference type="ARBA" id="ARBA00023239"/>
    </source>
</evidence>
<dbReference type="InterPro" id="IPR009009">
    <property type="entry name" value="RlpA-like_DPBB"/>
</dbReference>
<feature type="chain" id="PRO_5044924760" description="Endolytic peptidoglycan transglycosylase RlpA" evidence="3">
    <location>
        <begin position="23"/>
        <end position="352"/>
    </location>
</feature>
<dbReference type="InterPro" id="IPR012997">
    <property type="entry name" value="RplA"/>
</dbReference>
<dbReference type="Gene3D" id="2.40.40.10">
    <property type="entry name" value="RlpA-like domain"/>
    <property type="match status" value="1"/>
</dbReference>
<keyword evidence="1 3" id="KW-0456">Lyase</keyword>
<dbReference type="InterPro" id="IPR036908">
    <property type="entry name" value="RlpA-like_sf"/>
</dbReference>
<dbReference type="PANTHER" id="PTHR34183">
    <property type="entry name" value="ENDOLYTIC PEPTIDOGLYCAN TRANSGLYCOSYLASE RLPA"/>
    <property type="match status" value="1"/>
</dbReference>
<dbReference type="EMBL" id="JASJEV010000001">
    <property type="protein sequence ID" value="MDJ1156790.1"/>
    <property type="molecule type" value="Genomic_DNA"/>
</dbReference>
<evidence type="ECO:0000313" key="6">
    <source>
        <dbReference type="EMBL" id="MDJ1156790.1"/>
    </source>
</evidence>
<evidence type="ECO:0000256" key="2">
    <source>
        <dbReference type="ARBA" id="ARBA00023316"/>
    </source>
</evidence>
<evidence type="ECO:0000313" key="7">
    <source>
        <dbReference type="Proteomes" id="UP001321492"/>
    </source>
</evidence>
<accession>A0ABT7ACK2</accession>
<evidence type="ECO:0000256" key="3">
    <source>
        <dbReference type="HAMAP-Rule" id="MF_02071"/>
    </source>
</evidence>
<gene>
    <name evidence="3" type="primary">rlpA</name>
    <name evidence="6" type="ORF">QNA08_00840</name>
</gene>
<dbReference type="HAMAP" id="MF_02071">
    <property type="entry name" value="RlpA"/>
    <property type="match status" value="1"/>
</dbReference>
<keyword evidence="3" id="KW-0732">Signal</keyword>
<dbReference type="InterPro" id="IPR034718">
    <property type="entry name" value="RlpA"/>
</dbReference>
<feature type="domain" description="RlpA-like protein double-psi beta-barrel" evidence="5">
    <location>
        <begin position="77"/>
        <end position="167"/>
    </location>
</feature>
<evidence type="ECO:0000256" key="4">
    <source>
        <dbReference type="RuleBase" id="RU003495"/>
    </source>
</evidence>
<comment type="function">
    <text evidence="3">Lytic transglycosylase with a strong preference for naked glycan strands that lack stem peptides.</text>
</comment>
<sequence length="352" mass="36133" precursor="true">MALALRVAGVSALALVVANCSAQKTVGKIDPKYGVAPSPRVVEPGQPVPKGGGRELVGKPYTVAGRVYTPRENPNYTAVGTASWYGSAFHGRLTANGEVFDRGSVAAAHPTLPLPSYVRVTNLSNNRSMVVRVNDRGPYHGNRLIDVSQRAAEALDFHRMGTARVKVEYLGRASLRGSDDRKLLATLRIDGTPANLPGGTAAPIMVASAEDTSPAPEISATPAVALSAAGAPAATAASLVPLAPRQAAPLVTAAAMNAGGEAIVGRPVTGIPLPPERPFDLGTIPNAGVPVAVAVPTSGAGRSAAISGTRPVVASLFYAPAEAPAVQFGRNDPMAGLKPQRFVAFKTHTIEN</sequence>
<comment type="caution">
    <text evidence="6">The sequence shown here is derived from an EMBL/GenBank/DDBJ whole genome shotgun (WGS) entry which is preliminary data.</text>
</comment>
<evidence type="ECO:0000259" key="5">
    <source>
        <dbReference type="Pfam" id="PF03330"/>
    </source>
</evidence>
<name>A0ABT7ACK2_9HYPH</name>
<dbReference type="Pfam" id="PF03330">
    <property type="entry name" value="DPBB_1"/>
    <property type="match status" value="1"/>
</dbReference>
<keyword evidence="2 3" id="KW-0961">Cell wall biogenesis/degradation</keyword>
<organism evidence="6 7">
    <name type="scientific">Chelatococcus albus</name>
    <dbReference type="NCBI Taxonomy" id="3047466"/>
    <lineage>
        <taxon>Bacteria</taxon>
        <taxon>Pseudomonadati</taxon>
        <taxon>Pseudomonadota</taxon>
        <taxon>Alphaproteobacteria</taxon>
        <taxon>Hyphomicrobiales</taxon>
        <taxon>Chelatococcaceae</taxon>
        <taxon>Chelatococcus</taxon>
    </lineage>
</organism>